<dbReference type="GO" id="GO:0003254">
    <property type="term" value="P:regulation of membrane depolarization"/>
    <property type="evidence" value="ECO:0007669"/>
    <property type="project" value="TreeGrafter"/>
</dbReference>
<sequence>MYMDSIQESDSRNSENIQCIGPYIHQQSTRVYQKRLTSLASMVSDPQDGFNQQQNDLLYSEQRKLKFIKQKESVRRFQTKNHNSPLVSKQVTKKPQGSFQQKISHSLQAAQSQMKLILGMLLRNRYIKKFSQNLFLKSYVLPKSKKNLLLSDWYLQANQFQNELNKDYQIVSKYLFYPGSNFIIVFDTFIMMIYLFSLWLSPFLTSFTPDEGGIASTAILIIIGLALEIFISLNRAIINQGEIIEDRKTIIKQYVTKQLFYDLSMISIWLLYFLQFYKISIINEILGILSSIITIKKLAKNYFGYIEYLYLKGGVNSLVDLITLVIIICFYAHFMASIWHYIGSIDLQFENTWIIKYNLIDQSIWHRYNYSFYWATVTMATIGYGDITPQNQVEIIFSSIMILISSCVYAYLMNSIGILVKHMNDTRFKYRKQMAIVSSYMRKNNVKPQIQARVKNFLQLNIQTDKNENSEELEQLFQIFPESLKSDMINNIQNILINKIMFLKQNFSKKLLKQISTNIIRFQAAPGDCIFKQNDQNEKNLYLIHEGKVELIEERTKKPLQVLQQNDCFGEYQFFTGFPPKVTAISKGYSEICKISRDSLLEQLQKFQKDAERFHHIKDSILFENNFFKIFLNCHLCGQYNHQIIDCGMIQYKPDLEQRQKKAYYIWKQNRQSWIRKQLKYNSLVAQSVVAESILRYQQDIQESLIDDQNDLNDKTDTMIEQDQTQSKLVVQETQDNLAQKTQNKTIISQHQQFLEKQQFSSSFQKFPKNLKTNTIQIKERNSFMELQLPLIRKQKSDDNYFESLAIPQLFHQNNIDQMRNYRYYFCEQNSTDIIKTYNNIQNNKKKEEGELNELKKFYHKYTFNQSLVNMLIRTKKLLQ</sequence>
<dbReference type="GO" id="GO:0005249">
    <property type="term" value="F:voltage-gated potassium channel activity"/>
    <property type="evidence" value="ECO:0007669"/>
    <property type="project" value="TreeGrafter"/>
</dbReference>
<dbReference type="Pfam" id="PF00027">
    <property type="entry name" value="cNMP_binding"/>
    <property type="match status" value="1"/>
</dbReference>
<dbReference type="Proteomes" id="UP000692954">
    <property type="component" value="Unassembled WGS sequence"/>
</dbReference>
<dbReference type="InterPro" id="IPR000595">
    <property type="entry name" value="cNMP-bd_dom"/>
</dbReference>
<dbReference type="EMBL" id="CAJJDN010000043">
    <property type="protein sequence ID" value="CAD8082243.1"/>
    <property type="molecule type" value="Genomic_DNA"/>
</dbReference>
<dbReference type="InterPro" id="IPR013099">
    <property type="entry name" value="K_chnl_dom"/>
</dbReference>
<feature type="transmembrane region" description="Helical" evidence="1">
    <location>
        <begin position="319"/>
        <end position="342"/>
    </location>
</feature>
<comment type="caution">
    <text evidence="3">The sequence shown here is derived from an EMBL/GenBank/DDBJ whole genome shotgun (WGS) entry which is preliminary data.</text>
</comment>
<dbReference type="AlphaFoldDB" id="A0A8S1MYY5"/>
<organism evidence="3 4">
    <name type="scientific">Paramecium sonneborni</name>
    <dbReference type="NCBI Taxonomy" id="65129"/>
    <lineage>
        <taxon>Eukaryota</taxon>
        <taxon>Sar</taxon>
        <taxon>Alveolata</taxon>
        <taxon>Ciliophora</taxon>
        <taxon>Intramacronucleata</taxon>
        <taxon>Oligohymenophorea</taxon>
        <taxon>Peniculida</taxon>
        <taxon>Parameciidae</taxon>
        <taxon>Paramecium</taxon>
    </lineage>
</organism>
<feature type="transmembrane region" description="Helical" evidence="1">
    <location>
        <begin position="395"/>
        <end position="420"/>
    </location>
</feature>
<protein>
    <recommendedName>
        <fullName evidence="2">Cyclic nucleotide-binding domain-containing protein</fullName>
    </recommendedName>
</protein>
<dbReference type="GO" id="GO:0035725">
    <property type="term" value="P:sodium ion transmembrane transport"/>
    <property type="evidence" value="ECO:0007669"/>
    <property type="project" value="TreeGrafter"/>
</dbReference>
<dbReference type="InterPro" id="IPR051413">
    <property type="entry name" value="K/Na_HCN_channel"/>
</dbReference>
<feature type="transmembrane region" description="Helical" evidence="1">
    <location>
        <begin position="174"/>
        <end position="200"/>
    </location>
</feature>
<dbReference type="OrthoDB" id="426293at2759"/>
<keyword evidence="1" id="KW-1133">Transmembrane helix</keyword>
<gene>
    <name evidence="3" type="ORF">PSON_ATCC_30995.1.T0430093</name>
</gene>
<dbReference type="PROSITE" id="PS50042">
    <property type="entry name" value="CNMP_BINDING_3"/>
    <property type="match status" value="1"/>
</dbReference>
<keyword evidence="4" id="KW-1185">Reference proteome</keyword>
<dbReference type="CDD" id="cd00038">
    <property type="entry name" value="CAP_ED"/>
    <property type="match status" value="1"/>
</dbReference>
<dbReference type="Pfam" id="PF07885">
    <property type="entry name" value="Ion_trans_2"/>
    <property type="match status" value="1"/>
</dbReference>
<dbReference type="SMART" id="SM00100">
    <property type="entry name" value="cNMP"/>
    <property type="match status" value="1"/>
</dbReference>
<keyword evidence="1" id="KW-0472">Membrane</keyword>
<accession>A0A8S1MYY5</accession>
<feature type="transmembrane region" description="Helical" evidence="1">
    <location>
        <begin position="212"/>
        <end position="238"/>
    </location>
</feature>
<proteinExistence type="predicted"/>
<evidence type="ECO:0000256" key="1">
    <source>
        <dbReference type="SAM" id="Phobius"/>
    </source>
</evidence>
<reference evidence="3" key="1">
    <citation type="submission" date="2021-01" db="EMBL/GenBank/DDBJ databases">
        <authorList>
            <consortium name="Genoscope - CEA"/>
            <person name="William W."/>
        </authorList>
    </citation>
    <scope>NUCLEOTIDE SEQUENCE</scope>
</reference>
<evidence type="ECO:0000313" key="3">
    <source>
        <dbReference type="EMBL" id="CAD8082243.1"/>
    </source>
</evidence>
<dbReference type="GO" id="GO:0098855">
    <property type="term" value="C:HCN channel complex"/>
    <property type="evidence" value="ECO:0007669"/>
    <property type="project" value="TreeGrafter"/>
</dbReference>
<feature type="domain" description="Cyclic nucleotide-binding" evidence="2">
    <location>
        <begin position="503"/>
        <end position="604"/>
    </location>
</feature>
<evidence type="ECO:0000259" key="2">
    <source>
        <dbReference type="PROSITE" id="PS50042"/>
    </source>
</evidence>
<dbReference type="PANTHER" id="PTHR45689">
    <property type="entry name" value="I[[H]] CHANNEL, ISOFORM E"/>
    <property type="match status" value="1"/>
</dbReference>
<name>A0A8S1MYY5_9CILI</name>
<keyword evidence="1" id="KW-0812">Transmembrane</keyword>
<evidence type="ECO:0000313" key="4">
    <source>
        <dbReference type="Proteomes" id="UP000692954"/>
    </source>
</evidence>
<feature type="transmembrane region" description="Helical" evidence="1">
    <location>
        <begin position="259"/>
        <end position="275"/>
    </location>
</feature>
<dbReference type="PANTHER" id="PTHR45689:SF5">
    <property type="entry name" value="I[[H]] CHANNEL, ISOFORM E"/>
    <property type="match status" value="1"/>
</dbReference>